<evidence type="ECO:0000313" key="3">
    <source>
        <dbReference type="Proteomes" id="UP000502508"/>
    </source>
</evidence>
<reference evidence="2 3" key="1">
    <citation type="submission" date="2020-03" db="EMBL/GenBank/DDBJ databases">
        <title>Whole genome shotgun sequence of Phytohabitans flavus NBRC 107702.</title>
        <authorList>
            <person name="Komaki H."/>
            <person name="Tamura T."/>
        </authorList>
    </citation>
    <scope>NUCLEOTIDE SEQUENCE [LARGE SCALE GENOMIC DNA]</scope>
    <source>
        <strain evidence="2 3">NBRC 107702</strain>
    </source>
</reference>
<keyword evidence="1" id="KW-1133">Transmembrane helix</keyword>
<dbReference type="EMBL" id="AP022870">
    <property type="protein sequence ID" value="BCB76744.1"/>
    <property type="molecule type" value="Genomic_DNA"/>
</dbReference>
<sequence>MGDVELLIVLVPDPEDDAETGERLARRLRNQIRELDVESVVPASPAAVPPAGAKGVDPLTLGALIVTLSASGGVFVALINTVGAWLGRQTGRHRVSLTIDGDTIELDGATSAQQRQLVEAFLRRHAEE</sequence>
<reference evidence="2 3" key="2">
    <citation type="submission" date="2020-03" db="EMBL/GenBank/DDBJ databases">
        <authorList>
            <person name="Ichikawa N."/>
            <person name="Kimura A."/>
            <person name="Kitahashi Y."/>
            <person name="Uohara A."/>
        </authorList>
    </citation>
    <scope>NUCLEOTIDE SEQUENCE [LARGE SCALE GENOMIC DNA]</scope>
    <source>
        <strain evidence="2 3">NBRC 107702</strain>
    </source>
</reference>
<keyword evidence="3" id="KW-1185">Reference proteome</keyword>
<evidence type="ECO:0000256" key="1">
    <source>
        <dbReference type="SAM" id="Phobius"/>
    </source>
</evidence>
<dbReference type="AlphaFoldDB" id="A0A6F8XSD3"/>
<organism evidence="2 3">
    <name type="scientific">Phytohabitans flavus</name>
    <dbReference type="NCBI Taxonomy" id="1076124"/>
    <lineage>
        <taxon>Bacteria</taxon>
        <taxon>Bacillati</taxon>
        <taxon>Actinomycetota</taxon>
        <taxon>Actinomycetes</taxon>
        <taxon>Micromonosporales</taxon>
        <taxon>Micromonosporaceae</taxon>
    </lineage>
</organism>
<gene>
    <name evidence="2" type="ORF">Pflav_031540</name>
</gene>
<keyword evidence="1" id="KW-0472">Membrane</keyword>
<dbReference type="KEGG" id="pfla:Pflav_031540"/>
<feature type="transmembrane region" description="Helical" evidence="1">
    <location>
        <begin position="59"/>
        <end position="86"/>
    </location>
</feature>
<protein>
    <submittedName>
        <fullName evidence="2">Uncharacterized protein</fullName>
    </submittedName>
</protein>
<evidence type="ECO:0000313" key="2">
    <source>
        <dbReference type="EMBL" id="BCB76744.1"/>
    </source>
</evidence>
<name>A0A6F8XSD3_9ACTN</name>
<accession>A0A6F8XSD3</accession>
<keyword evidence="1" id="KW-0812">Transmembrane</keyword>
<dbReference type="Proteomes" id="UP000502508">
    <property type="component" value="Chromosome"/>
</dbReference>
<proteinExistence type="predicted"/>
<dbReference type="InterPro" id="IPR045428">
    <property type="entry name" value="EACC1"/>
</dbReference>
<dbReference type="Pfam" id="PF19953">
    <property type="entry name" value="EACC1"/>
    <property type="match status" value="1"/>
</dbReference>